<dbReference type="AlphaFoldDB" id="A0A0C9YWQ6"/>
<dbReference type="HOGENOM" id="CLU_3129898_0_0_1"/>
<reference evidence="1 2" key="1">
    <citation type="submission" date="2014-04" db="EMBL/GenBank/DDBJ databases">
        <authorList>
            <consortium name="DOE Joint Genome Institute"/>
            <person name="Kuo A."/>
            <person name="Kohler A."/>
            <person name="Costa M.D."/>
            <person name="Nagy L.G."/>
            <person name="Floudas D."/>
            <person name="Copeland A."/>
            <person name="Barry K.W."/>
            <person name="Cichocki N."/>
            <person name="Veneault-Fourrey C."/>
            <person name="LaButti K."/>
            <person name="Lindquist E.A."/>
            <person name="Lipzen A."/>
            <person name="Lundell T."/>
            <person name="Morin E."/>
            <person name="Murat C."/>
            <person name="Sun H."/>
            <person name="Tunlid A."/>
            <person name="Henrissat B."/>
            <person name="Grigoriev I.V."/>
            <person name="Hibbett D.S."/>
            <person name="Martin F."/>
            <person name="Nordberg H.P."/>
            <person name="Cantor M.N."/>
            <person name="Hua S.X."/>
        </authorList>
    </citation>
    <scope>NUCLEOTIDE SEQUENCE [LARGE SCALE GENOMIC DNA]</scope>
    <source>
        <strain evidence="1 2">441</strain>
    </source>
</reference>
<protein>
    <submittedName>
        <fullName evidence="1">Uncharacterized protein</fullName>
    </submittedName>
</protein>
<proteinExistence type="predicted"/>
<reference evidence="2" key="2">
    <citation type="submission" date="2015-01" db="EMBL/GenBank/DDBJ databases">
        <title>Evolutionary Origins and Diversification of the Mycorrhizal Mutualists.</title>
        <authorList>
            <consortium name="DOE Joint Genome Institute"/>
            <consortium name="Mycorrhizal Genomics Consortium"/>
            <person name="Kohler A."/>
            <person name="Kuo A."/>
            <person name="Nagy L.G."/>
            <person name="Floudas D."/>
            <person name="Copeland A."/>
            <person name="Barry K.W."/>
            <person name="Cichocki N."/>
            <person name="Veneault-Fourrey C."/>
            <person name="LaButti K."/>
            <person name="Lindquist E.A."/>
            <person name="Lipzen A."/>
            <person name="Lundell T."/>
            <person name="Morin E."/>
            <person name="Murat C."/>
            <person name="Riley R."/>
            <person name="Ohm R."/>
            <person name="Sun H."/>
            <person name="Tunlid A."/>
            <person name="Henrissat B."/>
            <person name="Grigoriev I.V."/>
            <person name="Hibbett D.S."/>
            <person name="Martin F."/>
        </authorList>
    </citation>
    <scope>NUCLEOTIDE SEQUENCE [LARGE SCALE GENOMIC DNA]</scope>
    <source>
        <strain evidence="2">441</strain>
    </source>
</reference>
<dbReference type="EMBL" id="KN833753">
    <property type="protein sequence ID" value="KIK21236.1"/>
    <property type="molecule type" value="Genomic_DNA"/>
</dbReference>
<dbReference type="Proteomes" id="UP000054018">
    <property type="component" value="Unassembled WGS sequence"/>
</dbReference>
<keyword evidence="2" id="KW-1185">Reference proteome</keyword>
<name>A0A0C9YWQ6_9AGAM</name>
<evidence type="ECO:0000313" key="1">
    <source>
        <dbReference type="EMBL" id="KIK21236.1"/>
    </source>
</evidence>
<feature type="non-terminal residue" evidence="1">
    <location>
        <position position="50"/>
    </location>
</feature>
<evidence type="ECO:0000313" key="2">
    <source>
        <dbReference type="Proteomes" id="UP000054018"/>
    </source>
</evidence>
<accession>A0A0C9YWQ6</accession>
<gene>
    <name evidence="1" type="ORF">PISMIDRAFT_681447</name>
</gene>
<sequence>MITRVVPSTSNVTEGSHQSQVTRFLCSKYRYEWSSVTALPQVYRAHEGSD</sequence>
<organism evidence="1 2">
    <name type="scientific">Pisolithus microcarpus 441</name>
    <dbReference type="NCBI Taxonomy" id="765257"/>
    <lineage>
        <taxon>Eukaryota</taxon>
        <taxon>Fungi</taxon>
        <taxon>Dikarya</taxon>
        <taxon>Basidiomycota</taxon>
        <taxon>Agaricomycotina</taxon>
        <taxon>Agaricomycetes</taxon>
        <taxon>Agaricomycetidae</taxon>
        <taxon>Boletales</taxon>
        <taxon>Sclerodermatineae</taxon>
        <taxon>Pisolithaceae</taxon>
        <taxon>Pisolithus</taxon>
    </lineage>
</organism>